<dbReference type="PANTHER" id="PTHR22996:SF0">
    <property type="entry name" value="RE60872P-RELATED"/>
    <property type="match status" value="1"/>
</dbReference>
<organism evidence="3 4">
    <name type="scientific">Mycena maculata</name>
    <dbReference type="NCBI Taxonomy" id="230809"/>
    <lineage>
        <taxon>Eukaryota</taxon>
        <taxon>Fungi</taxon>
        <taxon>Dikarya</taxon>
        <taxon>Basidiomycota</taxon>
        <taxon>Agaricomycotina</taxon>
        <taxon>Agaricomycetes</taxon>
        <taxon>Agaricomycetidae</taxon>
        <taxon>Agaricales</taxon>
        <taxon>Marasmiineae</taxon>
        <taxon>Mycenaceae</taxon>
        <taxon>Mycena</taxon>
    </lineage>
</organism>
<feature type="region of interest" description="Disordered" evidence="1">
    <location>
        <begin position="201"/>
        <end position="232"/>
    </location>
</feature>
<feature type="compositionally biased region" description="Basic and acidic residues" evidence="1">
    <location>
        <begin position="340"/>
        <end position="349"/>
    </location>
</feature>
<dbReference type="EMBL" id="JARJLG010000071">
    <property type="protein sequence ID" value="KAJ7753327.1"/>
    <property type="molecule type" value="Genomic_DNA"/>
</dbReference>
<reference evidence="3" key="1">
    <citation type="submission" date="2023-03" db="EMBL/GenBank/DDBJ databases">
        <title>Massive genome expansion in bonnet fungi (Mycena s.s.) driven by repeated elements and novel gene families across ecological guilds.</title>
        <authorList>
            <consortium name="Lawrence Berkeley National Laboratory"/>
            <person name="Harder C.B."/>
            <person name="Miyauchi S."/>
            <person name="Viragh M."/>
            <person name="Kuo A."/>
            <person name="Thoen E."/>
            <person name="Andreopoulos B."/>
            <person name="Lu D."/>
            <person name="Skrede I."/>
            <person name="Drula E."/>
            <person name="Henrissat B."/>
            <person name="Morin E."/>
            <person name="Kohler A."/>
            <person name="Barry K."/>
            <person name="LaButti K."/>
            <person name="Morin E."/>
            <person name="Salamov A."/>
            <person name="Lipzen A."/>
            <person name="Mereny Z."/>
            <person name="Hegedus B."/>
            <person name="Baldrian P."/>
            <person name="Stursova M."/>
            <person name="Weitz H."/>
            <person name="Taylor A."/>
            <person name="Grigoriev I.V."/>
            <person name="Nagy L.G."/>
            <person name="Martin F."/>
            <person name="Kauserud H."/>
        </authorList>
    </citation>
    <scope>NUCLEOTIDE SEQUENCE</scope>
    <source>
        <strain evidence="3">CBHHK188m</strain>
    </source>
</reference>
<feature type="region of interest" description="Disordered" evidence="1">
    <location>
        <begin position="321"/>
        <end position="356"/>
    </location>
</feature>
<feature type="compositionally biased region" description="Low complexity" evidence="1">
    <location>
        <begin position="15"/>
        <end position="34"/>
    </location>
</feature>
<protein>
    <recommendedName>
        <fullName evidence="2">RING-type domain-containing protein</fullName>
    </recommendedName>
</protein>
<sequence length="632" mass="64265">MAWYHAQFTSRRFHPNPVSLTPLPTTTPTNSPSPAKSGMPDALFGPPIGPVPAAPAWTTHAALAHTPKRLVEADELTPAVVRAWIERAKAPSTPTTTLQALVNLRRPTLRLAPLTPNSALMVEGVRMQDAPHLLTFDFDCSSALCGLHVSALLPPAHPDAPAHGGPLAVFDGVVPGGYGRSVADGDAVVLELARFERMPPAPSAAAAAAGTAPSGEPKDEGKKGPERKRFTPFHFRRRAAASSSSAASTATSTAAAPATGAPLAVVDGPATAPHAKADLEDEHAVRITIRLVALDPAGRELDAPNEQTVYLVVGRLGPVHTDTAAPAEAPPSAPENEDGGEGKEEKKEKDEEDRDPDARAWLVRVVRREATIGAHTFALHEIYGLGAGASPAPAPTPAPMTTTYPPQPVLPPADDPVERECLLCLSAAREVVLLPCRHLVACRPCAVNMVEFGAGGAIVAAEPEPAPAAVPAPAPVAPVTSPTSPANADGEPAAGDSPSPAEAGASPPDADADAPAAPAAPVAPAATTAARRKRKAKGWFCPVCRQPYTSLLRITTAPPPAAGAGAGTPVAPGAAANGGDGASILDIPGANPSTGTPAPSGGLLGGLSGLRPAFLRGLSMRASGARDVEAQV</sequence>
<dbReference type="GO" id="GO:0008270">
    <property type="term" value="F:zinc ion binding"/>
    <property type="evidence" value="ECO:0007669"/>
    <property type="project" value="UniProtKB-KW"/>
</dbReference>
<dbReference type="InterPro" id="IPR045194">
    <property type="entry name" value="MGRN1/RNF157-like"/>
</dbReference>
<comment type="caution">
    <text evidence="3">The sequence shown here is derived from an EMBL/GenBank/DDBJ whole genome shotgun (WGS) entry which is preliminary data.</text>
</comment>
<evidence type="ECO:0000259" key="2">
    <source>
        <dbReference type="SMART" id="SM00184"/>
    </source>
</evidence>
<feature type="region of interest" description="Disordered" evidence="1">
    <location>
        <begin position="238"/>
        <end position="257"/>
    </location>
</feature>
<name>A0AAD7NBX3_9AGAR</name>
<dbReference type="GO" id="GO:0061630">
    <property type="term" value="F:ubiquitin protein ligase activity"/>
    <property type="evidence" value="ECO:0007669"/>
    <property type="project" value="UniProtKB-EC"/>
</dbReference>
<feature type="compositionally biased region" description="Low complexity" evidence="1">
    <location>
        <begin position="240"/>
        <end position="257"/>
    </location>
</feature>
<feature type="compositionally biased region" description="Pro residues" evidence="1">
    <location>
        <begin position="467"/>
        <end position="476"/>
    </location>
</feature>
<gene>
    <name evidence="3" type="ORF">DFH07DRAFT_904118</name>
</gene>
<evidence type="ECO:0000313" key="4">
    <source>
        <dbReference type="Proteomes" id="UP001215280"/>
    </source>
</evidence>
<feature type="compositionally biased region" description="Basic and acidic residues" evidence="1">
    <location>
        <begin position="216"/>
        <end position="229"/>
    </location>
</feature>
<accession>A0AAD7NBX3</accession>
<dbReference type="InterPro" id="IPR013083">
    <property type="entry name" value="Znf_RING/FYVE/PHD"/>
</dbReference>
<dbReference type="InterPro" id="IPR001841">
    <property type="entry name" value="Znf_RING"/>
</dbReference>
<proteinExistence type="predicted"/>
<feature type="region of interest" description="Disordered" evidence="1">
    <location>
        <begin position="467"/>
        <end position="529"/>
    </location>
</feature>
<feature type="region of interest" description="Disordered" evidence="1">
    <location>
        <begin position="14"/>
        <end position="45"/>
    </location>
</feature>
<keyword evidence="4" id="KW-1185">Reference proteome</keyword>
<dbReference type="AlphaFoldDB" id="A0AAD7NBX3"/>
<dbReference type="Proteomes" id="UP001215280">
    <property type="component" value="Unassembled WGS sequence"/>
</dbReference>
<dbReference type="Pfam" id="PF13920">
    <property type="entry name" value="zf-C3HC4_3"/>
    <property type="match status" value="1"/>
</dbReference>
<dbReference type="SUPFAM" id="SSF57850">
    <property type="entry name" value="RING/U-box"/>
    <property type="match status" value="1"/>
</dbReference>
<dbReference type="GO" id="GO:0005737">
    <property type="term" value="C:cytoplasm"/>
    <property type="evidence" value="ECO:0007669"/>
    <property type="project" value="TreeGrafter"/>
</dbReference>
<dbReference type="GO" id="GO:0016567">
    <property type="term" value="P:protein ubiquitination"/>
    <property type="evidence" value="ECO:0007669"/>
    <property type="project" value="TreeGrafter"/>
</dbReference>
<evidence type="ECO:0000256" key="1">
    <source>
        <dbReference type="SAM" id="MobiDB-lite"/>
    </source>
</evidence>
<feature type="compositionally biased region" description="Low complexity" evidence="1">
    <location>
        <begin position="203"/>
        <end position="215"/>
    </location>
</feature>
<dbReference type="SMART" id="SM00184">
    <property type="entry name" value="RING"/>
    <property type="match status" value="1"/>
</dbReference>
<evidence type="ECO:0000313" key="3">
    <source>
        <dbReference type="EMBL" id="KAJ7753327.1"/>
    </source>
</evidence>
<feature type="domain" description="RING-type" evidence="2">
    <location>
        <begin position="421"/>
        <end position="544"/>
    </location>
</feature>
<feature type="region of interest" description="Disordered" evidence="1">
    <location>
        <begin position="585"/>
        <end position="604"/>
    </location>
</feature>
<feature type="compositionally biased region" description="Low complexity" evidence="1">
    <location>
        <begin position="477"/>
        <end position="529"/>
    </location>
</feature>
<dbReference type="Gene3D" id="3.30.40.10">
    <property type="entry name" value="Zinc/RING finger domain, C3HC4 (zinc finger)"/>
    <property type="match status" value="1"/>
</dbReference>
<dbReference type="PANTHER" id="PTHR22996">
    <property type="entry name" value="MAHOGUNIN"/>
    <property type="match status" value="1"/>
</dbReference>